<gene>
    <name evidence="1" type="ORF">DSO57_1024016</name>
</gene>
<name>A0ACC2SRZ9_9FUNG</name>
<proteinExistence type="predicted"/>
<dbReference type="EMBL" id="QTSX02004388">
    <property type="protein sequence ID" value="KAJ9065039.1"/>
    <property type="molecule type" value="Genomic_DNA"/>
</dbReference>
<reference evidence="1" key="1">
    <citation type="submission" date="2022-04" db="EMBL/GenBank/DDBJ databases">
        <title>Genome of the entomopathogenic fungus Entomophthora muscae.</title>
        <authorList>
            <person name="Elya C."/>
            <person name="Lovett B.R."/>
            <person name="Lee E."/>
            <person name="Macias A.M."/>
            <person name="Hajek A.E."/>
            <person name="De Bivort B.L."/>
            <person name="Kasson M.T."/>
            <person name="De Fine Licht H.H."/>
            <person name="Stajich J.E."/>
        </authorList>
    </citation>
    <scope>NUCLEOTIDE SEQUENCE</scope>
    <source>
        <strain evidence="1">Berkeley</strain>
    </source>
</reference>
<keyword evidence="2" id="KW-1185">Reference proteome</keyword>
<comment type="caution">
    <text evidence="1">The sequence shown here is derived from an EMBL/GenBank/DDBJ whole genome shotgun (WGS) entry which is preliminary data.</text>
</comment>
<evidence type="ECO:0000313" key="1">
    <source>
        <dbReference type="EMBL" id="KAJ9065039.1"/>
    </source>
</evidence>
<protein>
    <submittedName>
        <fullName evidence="1">Uncharacterized protein</fullName>
    </submittedName>
</protein>
<dbReference type="Proteomes" id="UP001165960">
    <property type="component" value="Unassembled WGS sequence"/>
</dbReference>
<accession>A0ACC2SRZ9</accession>
<sequence length="150" mass="17687">MLVVMNYVKLSMSVIFFLEIVMRIHAAGVRNWFNIWSSIDLGVVVICMTVELLAVILHNMHFIRYDWLFVCFRVWYGVRMVRSINHLKEASEEKAIQRDAEMLKKCTILILEKQKESGDLEKDLDQMNKLIKKIESEQIKKPLSRRKGSK</sequence>
<evidence type="ECO:0000313" key="2">
    <source>
        <dbReference type="Proteomes" id="UP001165960"/>
    </source>
</evidence>
<organism evidence="1 2">
    <name type="scientific">Entomophthora muscae</name>
    <dbReference type="NCBI Taxonomy" id="34485"/>
    <lineage>
        <taxon>Eukaryota</taxon>
        <taxon>Fungi</taxon>
        <taxon>Fungi incertae sedis</taxon>
        <taxon>Zoopagomycota</taxon>
        <taxon>Entomophthoromycotina</taxon>
        <taxon>Entomophthoromycetes</taxon>
        <taxon>Entomophthorales</taxon>
        <taxon>Entomophthoraceae</taxon>
        <taxon>Entomophthora</taxon>
    </lineage>
</organism>